<protein>
    <submittedName>
        <fullName evidence="1">Uncharacterized protein</fullName>
    </submittedName>
</protein>
<dbReference type="Proteomes" id="UP000479190">
    <property type="component" value="Unassembled WGS sequence"/>
</dbReference>
<name>A0A6H5HWA1_9HYME</name>
<organism evidence="1 2">
    <name type="scientific">Trichogramma brassicae</name>
    <dbReference type="NCBI Taxonomy" id="86971"/>
    <lineage>
        <taxon>Eukaryota</taxon>
        <taxon>Metazoa</taxon>
        <taxon>Ecdysozoa</taxon>
        <taxon>Arthropoda</taxon>
        <taxon>Hexapoda</taxon>
        <taxon>Insecta</taxon>
        <taxon>Pterygota</taxon>
        <taxon>Neoptera</taxon>
        <taxon>Endopterygota</taxon>
        <taxon>Hymenoptera</taxon>
        <taxon>Apocrita</taxon>
        <taxon>Proctotrupomorpha</taxon>
        <taxon>Chalcidoidea</taxon>
        <taxon>Trichogrammatidae</taxon>
        <taxon>Trichogramma</taxon>
    </lineage>
</organism>
<sequence>MAKRRPTGKLNTFELVARYGTPTSSCLDVRILLLTARHSDLDTWEVPCFWSGLSGFAMRKGSTLHPSSIELKSAPARSHGIAAVNGFSLAAFCSCPCFTHRLFWPTYTSLTFDLDAYMKFETYVDSLTDQIAHFGGSAKVDLIPLGTGNRFNSEMTYLVRHDCDVPPSPIVQLFDEGFNKRDHAAGCSWDRWQKAMSKTRTRSRTHANEKPFLECDDEDRYDEPIISNLCPLMQIDNNH</sequence>
<dbReference type="AlphaFoldDB" id="A0A6H5HWA1"/>
<proteinExistence type="predicted"/>
<evidence type="ECO:0000313" key="2">
    <source>
        <dbReference type="Proteomes" id="UP000479190"/>
    </source>
</evidence>
<evidence type="ECO:0000313" key="1">
    <source>
        <dbReference type="EMBL" id="CAB0028050.1"/>
    </source>
</evidence>
<reference evidence="1 2" key="1">
    <citation type="submission" date="2020-02" db="EMBL/GenBank/DDBJ databases">
        <authorList>
            <person name="Ferguson B K."/>
        </authorList>
    </citation>
    <scope>NUCLEOTIDE SEQUENCE [LARGE SCALE GENOMIC DNA]</scope>
</reference>
<gene>
    <name evidence="1" type="ORF">TBRA_LOCUS280</name>
</gene>
<dbReference type="EMBL" id="CADCXV010000064">
    <property type="protein sequence ID" value="CAB0028050.1"/>
    <property type="molecule type" value="Genomic_DNA"/>
</dbReference>
<feature type="non-terminal residue" evidence="1">
    <location>
        <position position="239"/>
    </location>
</feature>
<accession>A0A6H5HWA1</accession>
<keyword evidence="2" id="KW-1185">Reference proteome</keyword>